<evidence type="ECO:0000256" key="5">
    <source>
        <dbReference type="ARBA" id="ARBA00014165"/>
    </source>
</evidence>
<dbReference type="PANTHER" id="PTHR10091">
    <property type="entry name" value="ALDOSE-1-EPIMERASE"/>
    <property type="match status" value="1"/>
</dbReference>
<dbReference type="Gene3D" id="2.70.98.10">
    <property type="match status" value="1"/>
</dbReference>
<dbReference type="InterPro" id="IPR014718">
    <property type="entry name" value="GH-type_carb-bd"/>
</dbReference>
<evidence type="ECO:0000256" key="10">
    <source>
        <dbReference type="PIRSR" id="PIRSR005096-2"/>
    </source>
</evidence>
<keyword evidence="6 8" id="KW-0413">Isomerase</keyword>
<comment type="pathway">
    <text evidence="2 8">Carbohydrate metabolism; hexose metabolism.</text>
</comment>
<dbReference type="EC" id="5.1.3.3" evidence="4 8"/>
<evidence type="ECO:0000256" key="7">
    <source>
        <dbReference type="ARBA" id="ARBA00023277"/>
    </source>
</evidence>
<dbReference type="PROSITE" id="PS00545">
    <property type="entry name" value="ALDOSE_1_EPIMERASE"/>
    <property type="match status" value="1"/>
</dbReference>
<dbReference type="PANTHER" id="PTHR10091:SF0">
    <property type="entry name" value="GALACTOSE MUTAROTASE"/>
    <property type="match status" value="1"/>
</dbReference>
<evidence type="ECO:0000256" key="6">
    <source>
        <dbReference type="ARBA" id="ARBA00023235"/>
    </source>
</evidence>
<dbReference type="InterPro" id="IPR015443">
    <property type="entry name" value="Aldose_1-epimerase"/>
</dbReference>
<evidence type="ECO:0000256" key="11">
    <source>
        <dbReference type="PIRSR" id="PIRSR005096-3"/>
    </source>
</evidence>
<feature type="active site" description="Proton donor" evidence="9">
    <location>
        <position position="202"/>
    </location>
</feature>
<comment type="caution">
    <text evidence="12">The sequence shown here is derived from an EMBL/GenBank/DDBJ whole genome shotgun (WGS) entry which is preliminary data.</text>
</comment>
<keyword evidence="7 8" id="KW-0119">Carbohydrate metabolism</keyword>
<evidence type="ECO:0000256" key="1">
    <source>
        <dbReference type="ARBA" id="ARBA00001614"/>
    </source>
</evidence>
<evidence type="ECO:0000256" key="4">
    <source>
        <dbReference type="ARBA" id="ARBA00013185"/>
    </source>
</evidence>
<dbReference type="InterPro" id="IPR047215">
    <property type="entry name" value="Galactose_mutarotase-like"/>
</dbReference>
<dbReference type="PIRSF" id="PIRSF005096">
    <property type="entry name" value="GALM"/>
    <property type="match status" value="1"/>
</dbReference>
<dbReference type="CDD" id="cd09019">
    <property type="entry name" value="galactose_mutarotase_like"/>
    <property type="match status" value="1"/>
</dbReference>
<dbReference type="SUPFAM" id="SSF74650">
    <property type="entry name" value="Galactose mutarotase-like"/>
    <property type="match status" value="1"/>
</dbReference>
<dbReference type="InterPro" id="IPR011013">
    <property type="entry name" value="Gal_mutarotase_sf_dom"/>
</dbReference>
<organism evidence="12 13">
    <name type="scientific">Candidatus Pullilachnospira gallistercoris</name>
    <dbReference type="NCBI Taxonomy" id="2840911"/>
    <lineage>
        <taxon>Bacteria</taxon>
        <taxon>Bacillati</taxon>
        <taxon>Bacillota</taxon>
        <taxon>Clostridia</taxon>
        <taxon>Lachnospirales</taxon>
        <taxon>Lachnospiraceae</taxon>
        <taxon>Lachnospiraceae incertae sedis</taxon>
        <taxon>Candidatus Pullilachnospira</taxon>
    </lineage>
</organism>
<dbReference type="GO" id="GO:0033499">
    <property type="term" value="P:galactose catabolic process via UDP-galactose, Leloir pathway"/>
    <property type="evidence" value="ECO:0007669"/>
    <property type="project" value="TreeGrafter"/>
</dbReference>
<name>A0A9D1E7J5_9FIRM</name>
<dbReference type="InterPro" id="IPR018052">
    <property type="entry name" value="Ald1_epimerase_CS"/>
</dbReference>
<dbReference type="GO" id="GO:0006006">
    <property type="term" value="P:glucose metabolic process"/>
    <property type="evidence" value="ECO:0007669"/>
    <property type="project" value="TreeGrafter"/>
</dbReference>
<comment type="similarity">
    <text evidence="3 8">Belongs to the aldose epimerase family.</text>
</comment>
<dbReference type="EMBL" id="DVHM01000008">
    <property type="protein sequence ID" value="HIR69765.1"/>
    <property type="molecule type" value="Genomic_DNA"/>
</dbReference>
<comment type="catalytic activity">
    <reaction evidence="1 8">
        <text>alpha-D-glucose = beta-D-glucose</text>
        <dbReference type="Rhea" id="RHEA:10264"/>
        <dbReference type="ChEBI" id="CHEBI:15903"/>
        <dbReference type="ChEBI" id="CHEBI:17925"/>
        <dbReference type="EC" id="5.1.3.3"/>
    </reaction>
</comment>
<dbReference type="Pfam" id="PF01263">
    <property type="entry name" value="Aldose_epim"/>
    <property type="match status" value="1"/>
</dbReference>
<proteinExistence type="inferred from homology"/>
<feature type="active site" description="Proton acceptor" evidence="9">
    <location>
        <position position="339"/>
    </location>
</feature>
<feature type="binding site" evidence="11">
    <location>
        <begin position="105"/>
        <end position="106"/>
    </location>
    <ligand>
        <name>beta-D-galactose</name>
        <dbReference type="ChEBI" id="CHEBI:27667"/>
    </ligand>
</feature>
<evidence type="ECO:0000256" key="8">
    <source>
        <dbReference type="PIRNR" id="PIRNR005096"/>
    </source>
</evidence>
<dbReference type="Proteomes" id="UP000823912">
    <property type="component" value="Unassembled WGS sequence"/>
</dbReference>
<evidence type="ECO:0000256" key="2">
    <source>
        <dbReference type="ARBA" id="ARBA00005028"/>
    </source>
</evidence>
<feature type="binding site" evidence="10">
    <location>
        <position position="274"/>
    </location>
    <ligand>
        <name>beta-D-galactose</name>
        <dbReference type="ChEBI" id="CHEBI:27667"/>
    </ligand>
</feature>
<dbReference type="InterPro" id="IPR008183">
    <property type="entry name" value="Aldose_1/G6P_1-epimerase"/>
</dbReference>
<dbReference type="GO" id="GO:0004034">
    <property type="term" value="F:aldose 1-epimerase activity"/>
    <property type="evidence" value="ECO:0007669"/>
    <property type="project" value="UniProtKB-EC"/>
</dbReference>
<evidence type="ECO:0000256" key="3">
    <source>
        <dbReference type="ARBA" id="ARBA00006206"/>
    </source>
</evidence>
<dbReference type="GO" id="GO:0030246">
    <property type="term" value="F:carbohydrate binding"/>
    <property type="evidence" value="ECO:0007669"/>
    <property type="project" value="InterPro"/>
</dbReference>
<dbReference type="AlphaFoldDB" id="A0A9D1E7J5"/>
<gene>
    <name evidence="12" type="ORF">IAA55_00605</name>
</gene>
<evidence type="ECO:0000313" key="12">
    <source>
        <dbReference type="EMBL" id="HIR69765.1"/>
    </source>
</evidence>
<sequence length="374" mass="41800">MVSYLSLAKPYTVKEKRDTGRTRRQDILEKKLWGTTRENEEVYTYEIAGAGGIRATFMNYGANLLSLTVPDKDGNAKDIVLGYEKLESYFDNDLYFGCCVAPNGNRIGNARFTLNGKTYALDKNDGENNLHSGTHPLCMRIWDVADVKDNAITFTYDKKDMDMGFPGNMKITVTFTLTPDNELRIDYSGLSDQDTIFNPTNHSYFNLAGHDSGSVLDQLVWINASRFTETDAGSVPTGNLIDVKGTPLDFTKEKPMAPEVDDAYEQLALAKGYDHNFALDIKEGELSLAASLYDPKSGRKIEVYTDLPGMQLYCGNYIHPNVVGKGGFLYQPRYGVCFETQYYPNAINIPSFSQPIAKAGVEKKTTTIYRFFTA</sequence>
<reference evidence="12" key="2">
    <citation type="journal article" date="2021" name="PeerJ">
        <title>Extensive microbial diversity within the chicken gut microbiome revealed by metagenomics and culture.</title>
        <authorList>
            <person name="Gilroy R."/>
            <person name="Ravi A."/>
            <person name="Getino M."/>
            <person name="Pursley I."/>
            <person name="Horton D.L."/>
            <person name="Alikhan N.F."/>
            <person name="Baker D."/>
            <person name="Gharbi K."/>
            <person name="Hall N."/>
            <person name="Watson M."/>
            <person name="Adriaenssens E.M."/>
            <person name="Foster-Nyarko E."/>
            <person name="Jarju S."/>
            <person name="Secka A."/>
            <person name="Antonio M."/>
            <person name="Oren A."/>
            <person name="Chaudhuri R.R."/>
            <person name="La Ragione R."/>
            <person name="Hildebrand F."/>
            <person name="Pallen M.J."/>
        </authorList>
    </citation>
    <scope>NUCLEOTIDE SEQUENCE</scope>
    <source>
        <strain evidence="12">ChiSjej5B23-6657</strain>
    </source>
</reference>
<accession>A0A9D1E7J5</accession>
<reference evidence="12" key="1">
    <citation type="submission" date="2020-10" db="EMBL/GenBank/DDBJ databases">
        <authorList>
            <person name="Gilroy R."/>
        </authorList>
    </citation>
    <scope>NUCLEOTIDE SEQUENCE</scope>
    <source>
        <strain evidence="12">ChiSjej5B23-6657</strain>
    </source>
</reference>
<dbReference type="GO" id="GO:0005737">
    <property type="term" value="C:cytoplasm"/>
    <property type="evidence" value="ECO:0007669"/>
    <property type="project" value="TreeGrafter"/>
</dbReference>
<evidence type="ECO:0000313" key="13">
    <source>
        <dbReference type="Proteomes" id="UP000823912"/>
    </source>
</evidence>
<feature type="binding site" evidence="11">
    <location>
        <begin position="202"/>
        <end position="204"/>
    </location>
    <ligand>
        <name>beta-D-galactose</name>
        <dbReference type="ChEBI" id="CHEBI:27667"/>
    </ligand>
</feature>
<protein>
    <recommendedName>
        <fullName evidence="5 8">Aldose 1-epimerase</fullName>
        <ecNumber evidence="4 8">5.1.3.3</ecNumber>
    </recommendedName>
</protein>
<dbReference type="NCBIfam" id="NF008277">
    <property type="entry name" value="PRK11055.1"/>
    <property type="match status" value="1"/>
</dbReference>
<evidence type="ECO:0000256" key="9">
    <source>
        <dbReference type="PIRSR" id="PIRSR005096-1"/>
    </source>
</evidence>